<comment type="caution">
    <text evidence="2">The sequence shown here is derived from an EMBL/GenBank/DDBJ whole genome shotgun (WGS) entry which is preliminary data.</text>
</comment>
<feature type="region of interest" description="Disordered" evidence="1">
    <location>
        <begin position="1"/>
        <end position="84"/>
    </location>
</feature>
<dbReference type="AlphaFoldDB" id="A0A8S9NLC0"/>
<dbReference type="Proteomes" id="UP000712600">
    <property type="component" value="Unassembled WGS sequence"/>
</dbReference>
<protein>
    <submittedName>
        <fullName evidence="2">Uncharacterized protein</fullName>
    </submittedName>
</protein>
<evidence type="ECO:0000313" key="2">
    <source>
        <dbReference type="EMBL" id="KAF3501899.1"/>
    </source>
</evidence>
<dbReference type="EMBL" id="QGKX02001621">
    <property type="protein sequence ID" value="KAF3501899.1"/>
    <property type="molecule type" value="Genomic_DNA"/>
</dbReference>
<evidence type="ECO:0000313" key="3">
    <source>
        <dbReference type="Proteomes" id="UP000712600"/>
    </source>
</evidence>
<reference evidence="2" key="1">
    <citation type="submission" date="2019-12" db="EMBL/GenBank/DDBJ databases">
        <title>Genome sequencing and annotation of Brassica cretica.</title>
        <authorList>
            <person name="Studholme D.J."/>
            <person name="Sarris P."/>
        </authorList>
    </citation>
    <scope>NUCLEOTIDE SEQUENCE</scope>
    <source>
        <strain evidence="2">PFS-109/04</strain>
        <tissue evidence="2">Leaf</tissue>
    </source>
</reference>
<name>A0A8S9NLC0_BRACR</name>
<proteinExistence type="predicted"/>
<organism evidence="2 3">
    <name type="scientific">Brassica cretica</name>
    <name type="common">Mustard</name>
    <dbReference type="NCBI Taxonomy" id="69181"/>
    <lineage>
        <taxon>Eukaryota</taxon>
        <taxon>Viridiplantae</taxon>
        <taxon>Streptophyta</taxon>
        <taxon>Embryophyta</taxon>
        <taxon>Tracheophyta</taxon>
        <taxon>Spermatophyta</taxon>
        <taxon>Magnoliopsida</taxon>
        <taxon>eudicotyledons</taxon>
        <taxon>Gunneridae</taxon>
        <taxon>Pentapetalae</taxon>
        <taxon>rosids</taxon>
        <taxon>malvids</taxon>
        <taxon>Brassicales</taxon>
        <taxon>Brassicaceae</taxon>
        <taxon>Brassiceae</taxon>
        <taxon>Brassica</taxon>
    </lineage>
</organism>
<evidence type="ECO:0000256" key="1">
    <source>
        <dbReference type="SAM" id="MobiDB-lite"/>
    </source>
</evidence>
<gene>
    <name evidence="2" type="ORF">F2Q69_00041866</name>
</gene>
<accession>A0A8S9NLC0</accession>
<sequence>MGEDDPRRGHLSHGRGQPAPRSPSPWARAARAEVTSPMGEGGQRRGHLAHGRGPASCPETVHPRLSSPNTILGPLDAIPMSRLS</sequence>